<evidence type="ECO:0000313" key="1">
    <source>
        <dbReference type="EMBL" id="RCK49336.1"/>
    </source>
</evidence>
<name>A0A367X6M3_9PROT</name>
<reference evidence="1 2" key="1">
    <citation type="submission" date="2014-07" db="EMBL/GenBank/DDBJ databases">
        <title>Draft genome sequence of Thalassospira profundimaris PR54-5.</title>
        <authorList>
            <person name="Lai Q."/>
            <person name="Shao Z."/>
        </authorList>
    </citation>
    <scope>NUCLEOTIDE SEQUENCE [LARGE SCALE GENOMIC DNA]</scope>
    <source>
        <strain evidence="1 2">PR54-5</strain>
    </source>
</reference>
<dbReference type="RefSeq" id="WP_114096597.1">
    <property type="nucleotide sequence ID" value="NZ_JPWI01000001.1"/>
</dbReference>
<comment type="caution">
    <text evidence="1">The sequence shown here is derived from an EMBL/GenBank/DDBJ whole genome shotgun (WGS) entry which is preliminary data.</text>
</comment>
<dbReference type="Proteomes" id="UP000252255">
    <property type="component" value="Unassembled WGS sequence"/>
</dbReference>
<accession>A0A367X6M3</accession>
<sequence>MAGFWSMVGLVIKSLITGNETSGDVTDSAYENAPGAEPLCLYAIARFGRPDASTEGGFQPSDPFAEMVARSLVDVPESNSVMLDQFFSPNPDTVDGFQAMREAQLNVLNMGRRVDADAIFWGQQNAFGGFDLHLVSDALTSSLYDLMLPLTHSFRQVDHRDVSDALRILLAAQLLFKSRGGEQRLLQIARLTSYLEDFQERINRGEYFEAGGQGVATAYAFGAFVLTETGDRSYCASALRVLEPHIRKILSDAGDSPGDVPQAKARSSSGLLGEALPQQKGVAVVRELRTEDLVAQISDFARVDAKSTALLAMYAGLVNWSLIANLKARSPALAIGIWKMLERRFELSLGSPVDRALAICKLAEAMVASGKDSEDAKMIESGAAQYRRALTMVNNRAHAPLYAITAYGLAEAIVSAAIINDVTIPDTQVVPVFQAALKICARRDNPYIWGRTMFALSTVYLTNGTVHKDVQMLSSARMGFSQSYEAFMDAGAKGAARAASGGFTRTENIISQLGHRKAIMDATGGEGPEKEIAS</sequence>
<dbReference type="OrthoDB" id="7320834at2"/>
<protein>
    <submittedName>
        <fullName evidence="1">Uncharacterized protein</fullName>
    </submittedName>
</protein>
<dbReference type="AlphaFoldDB" id="A0A367X6M3"/>
<gene>
    <name evidence="1" type="ORF">TH30_03200</name>
</gene>
<proteinExistence type="predicted"/>
<dbReference type="EMBL" id="JPWI01000001">
    <property type="protein sequence ID" value="RCK49336.1"/>
    <property type="molecule type" value="Genomic_DNA"/>
</dbReference>
<evidence type="ECO:0000313" key="2">
    <source>
        <dbReference type="Proteomes" id="UP000252255"/>
    </source>
</evidence>
<organism evidence="1 2">
    <name type="scientific">Thalassospira profundimaris</name>
    <dbReference type="NCBI Taxonomy" id="502049"/>
    <lineage>
        <taxon>Bacteria</taxon>
        <taxon>Pseudomonadati</taxon>
        <taxon>Pseudomonadota</taxon>
        <taxon>Alphaproteobacteria</taxon>
        <taxon>Rhodospirillales</taxon>
        <taxon>Thalassospiraceae</taxon>
        <taxon>Thalassospira</taxon>
    </lineage>
</organism>